<dbReference type="Pfam" id="PF03974">
    <property type="entry name" value="Ecotin"/>
    <property type="match status" value="1"/>
</dbReference>
<evidence type="ECO:0000256" key="2">
    <source>
        <dbReference type="SAM" id="SignalP"/>
    </source>
</evidence>
<evidence type="ECO:0000313" key="3">
    <source>
        <dbReference type="EMBL" id="ABJ88697.1"/>
    </source>
</evidence>
<reference evidence="3" key="1">
    <citation type="submission" date="2006-10" db="EMBL/GenBank/DDBJ databases">
        <title>Complete sequence of Solibacter usitatus Ellin6076.</title>
        <authorList>
            <consortium name="US DOE Joint Genome Institute"/>
            <person name="Copeland A."/>
            <person name="Lucas S."/>
            <person name="Lapidus A."/>
            <person name="Barry K."/>
            <person name="Detter J.C."/>
            <person name="Glavina del Rio T."/>
            <person name="Hammon N."/>
            <person name="Israni S."/>
            <person name="Dalin E."/>
            <person name="Tice H."/>
            <person name="Pitluck S."/>
            <person name="Thompson L.S."/>
            <person name="Brettin T."/>
            <person name="Bruce D."/>
            <person name="Han C."/>
            <person name="Tapia R."/>
            <person name="Gilna P."/>
            <person name="Schmutz J."/>
            <person name="Larimer F."/>
            <person name="Land M."/>
            <person name="Hauser L."/>
            <person name="Kyrpides N."/>
            <person name="Mikhailova N."/>
            <person name="Janssen P.H."/>
            <person name="Kuske C.R."/>
            <person name="Richardson P."/>
        </authorList>
    </citation>
    <scope>NUCLEOTIDE SEQUENCE</scope>
    <source>
        <strain evidence="3">Ellin6076</strain>
    </source>
</reference>
<gene>
    <name evidence="3" type="ordered locus">Acid_7799</name>
</gene>
<dbReference type="InterPro" id="IPR036198">
    <property type="entry name" value="Ecotin_sf"/>
</dbReference>
<dbReference type="eggNOG" id="COG4574">
    <property type="taxonomic scope" value="Bacteria"/>
</dbReference>
<name>Q01NS3_SOLUE</name>
<dbReference type="Gene3D" id="2.60.40.550">
    <property type="entry name" value="Ecotin"/>
    <property type="match status" value="1"/>
</dbReference>
<dbReference type="PANTHER" id="PTHR35890">
    <property type="match status" value="1"/>
</dbReference>
<dbReference type="GO" id="GO:0004867">
    <property type="term" value="F:serine-type endopeptidase inhibitor activity"/>
    <property type="evidence" value="ECO:0007669"/>
    <property type="project" value="InterPro"/>
</dbReference>
<dbReference type="HOGENOM" id="CLU_111565_0_1_0"/>
<protein>
    <submittedName>
        <fullName evidence="3">Proteinase inhibitor I11, ecotin</fullName>
    </submittedName>
</protein>
<proteinExistence type="inferred from homology"/>
<dbReference type="InterPro" id="IPR005658">
    <property type="entry name" value="Prot_inh_ecotin"/>
</dbReference>
<dbReference type="PANTHER" id="PTHR35890:SF3">
    <property type="entry name" value="ECOTIN"/>
    <property type="match status" value="1"/>
</dbReference>
<dbReference type="MEROPS" id="I11.001"/>
<evidence type="ECO:0000256" key="1">
    <source>
        <dbReference type="ARBA" id="ARBA00010558"/>
    </source>
</evidence>
<feature type="chain" id="PRO_5004163090" evidence="2">
    <location>
        <begin position="20"/>
        <end position="154"/>
    </location>
</feature>
<sequence precursor="true">MRLVRFAVFLILASLPAFGADDLKAFPPAEKGMTRYVIRLRQEKNEAALKVELIVGKTVKTDPGNRYFFAGKLETESIPGWGYDRYILRKLGPMAGTLMAVDPNAPQVERFISGSGETMPRYNSRLPVVVYVPEGVEVRYRVWSAGATQTAKPE</sequence>
<accession>Q01NS3</accession>
<comment type="similarity">
    <text evidence="1">Belongs to the protease inhibitor I11 (ecotin) family.</text>
</comment>
<dbReference type="KEGG" id="sus:Acid_7799"/>
<dbReference type="InParanoid" id="Q01NS3"/>
<dbReference type="OrthoDB" id="997196at2"/>
<dbReference type="PIRSF" id="PIRSF006865">
    <property type="entry name" value="Prot_inh_ecotin"/>
    <property type="match status" value="1"/>
</dbReference>
<keyword evidence="2" id="KW-0732">Signal</keyword>
<dbReference type="STRING" id="234267.Acid_7799"/>
<feature type="signal peptide" evidence="2">
    <location>
        <begin position="1"/>
        <end position="19"/>
    </location>
</feature>
<dbReference type="SUPFAM" id="SSF49772">
    <property type="entry name" value="Ecotin, trypsin inhibitor"/>
    <property type="match status" value="1"/>
</dbReference>
<dbReference type="AlphaFoldDB" id="Q01NS3"/>
<organism evidence="3">
    <name type="scientific">Solibacter usitatus (strain Ellin6076)</name>
    <dbReference type="NCBI Taxonomy" id="234267"/>
    <lineage>
        <taxon>Bacteria</taxon>
        <taxon>Pseudomonadati</taxon>
        <taxon>Acidobacteriota</taxon>
        <taxon>Terriglobia</taxon>
        <taxon>Bryobacterales</taxon>
        <taxon>Solibacteraceae</taxon>
        <taxon>Candidatus Solibacter</taxon>
    </lineage>
</organism>
<dbReference type="EMBL" id="CP000473">
    <property type="protein sequence ID" value="ABJ88697.1"/>
    <property type="molecule type" value="Genomic_DNA"/>
</dbReference>
<dbReference type="FunCoup" id="Q01NS3">
    <property type="interactions" value="18"/>
</dbReference>